<dbReference type="EMBL" id="CP097463">
    <property type="protein sequence ID" value="WAX57911.1"/>
    <property type="molecule type" value="Genomic_DNA"/>
</dbReference>
<dbReference type="Proteomes" id="UP001164693">
    <property type="component" value="Chromosome"/>
</dbReference>
<name>A0ABY7JZA4_9ACTN</name>
<feature type="domain" description="Cobalamin-independent methionine synthase MetE C-terminal/archaeal" evidence="1">
    <location>
        <begin position="11"/>
        <end position="323"/>
    </location>
</feature>
<dbReference type="Gene3D" id="3.20.20.210">
    <property type="match status" value="1"/>
</dbReference>
<keyword evidence="3" id="KW-1185">Reference proteome</keyword>
<evidence type="ECO:0000259" key="1">
    <source>
        <dbReference type="Pfam" id="PF01717"/>
    </source>
</evidence>
<dbReference type="InterPro" id="IPR038071">
    <property type="entry name" value="UROD/MetE-like_sf"/>
</dbReference>
<dbReference type="RefSeq" id="WP_269444460.1">
    <property type="nucleotide sequence ID" value="NZ_CP097463.1"/>
</dbReference>
<proteinExistence type="predicted"/>
<dbReference type="Pfam" id="PF01717">
    <property type="entry name" value="Meth_synt_2"/>
    <property type="match status" value="1"/>
</dbReference>
<dbReference type="InterPro" id="IPR002629">
    <property type="entry name" value="Met_Synth_C/arc"/>
</dbReference>
<organism evidence="2 3">
    <name type="scientific">Jatrophihabitans cynanchi</name>
    <dbReference type="NCBI Taxonomy" id="2944128"/>
    <lineage>
        <taxon>Bacteria</taxon>
        <taxon>Bacillati</taxon>
        <taxon>Actinomycetota</taxon>
        <taxon>Actinomycetes</taxon>
        <taxon>Jatrophihabitantales</taxon>
        <taxon>Jatrophihabitantaceae</taxon>
        <taxon>Jatrophihabitans</taxon>
    </lineage>
</organism>
<accession>A0ABY7JZA4</accession>
<dbReference type="SUPFAM" id="SSF51726">
    <property type="entry name" value="UROD/MetE-like"/>
    <property type="match status" value="1"/>
</dbReference>
<sequence>MNRPWQPGAVTGIGSLPGTDPDEAARLVFGELAGFAHLVELPARGAGADLIGRSAALLVDLPVEIVPSGWRFAAHPGHDARHARDLLQRDLDAMQANAAGYAGPFKLQAAGPWTLAASLELPSGHRVVSDRGAVRDLTESLTEGLRLHLDDVARRLPGVHPVLQLDEPSVPAVLAGQVPTPSGYGTVRAVDAPTVAQALGAVLAVADPGARAVHCCAADAPIALLRAAGADSLALDASLLTSAHYDALGEAVEAGTSLWLGVLPTSEQPLDLDTARDPIRRLWGRLGFAPDLLADSLVATPACGLAGASPAHARRVLSVLREVGNWLADAAAEGTLG</sequence>
<reference evidence="2" key="1">
    <citation type="submission" date="2022-05" db="EMBL/GenBank/DDBJ databases">
        <title>Jatrophihabitans sp. SB3-54 whole genome sequence.</title>
        <authorList>
            <person name="Suh M.K."/>
            <person name="Eom M.K."/>
            <person name="Kim J.S."/>
            <person name="Kim H.S."/>
            <person name="Do H.E."/>
            <person name="Shin Y.K."/>
            <person name="Lee J.-S."/>
        </authorList>
    </citation>
    <scope>NUCLEOTIDE SEQUENCE</scope>
    <source>
        <strain evidence="2">SB3-54</strain>
    </source>
</reference>
<dbReference type="CDD" id="cd03310">
    <property type="entry name" value="CIMS_like"/>
    <property type="match status" value="1"/>
</dbReference>
<gene>
    <name evidence="2" type="ORF">M6B22_03885</name>
</gene>
<evidence type="ECO:0000313" key="2">
    <source>
        <dbReference type="EMBL" id="WAX57911.1"/>
    </source>
</evidence>
<protein>
    <submittedName>
        <fullName evidence="2">Methionine synthase</fullName>
    </submittedName>
</protein>
<evidence type="ECO:0000313" key="3">
    <source>
        <dbReference type="Proteomes" id="UP001164693"/>
    </source>
</evidence>